<dbReference type="Pfam" id="PF00501">
    <property type="entry name" value="AMP-binding"/>
    <property type="match status" value="1"/>
</dbReference>
<feature type="domain" description="AMP-binding enzyme C-terminal" evidence="3">
    <location>
        <begin position="429"/>
        <end position="505"/>
    </location>
</feature>
<dbReference type="Gene3D" id="3.40.50.12780">
    <property type="entry name" value="N-terminal domain of ligase-like"/>
    <property type="match status" value="1"/>
</dbReference>
<dbReference type="PANTHER" id="PTHR43767">
    <property type="entry name" value="LONG-CHAIN-FATTY-ACID--COA LIGASE"/>
    <property type="match status" value="1"/>
</dbReference>
<feature type="domain" description="AMP-dependent synthetase/ligase" evidence="2">
    <location>
        <begin position="7"/>
        <end position="370"/>
    </location>
</feature>
<protein>
    <submittedName>
        <fullName evidence="4">Fatty-acid--CoA ligase</fullName>
    </submittedName>
</protein>
<dbReference type="PANTHER" id="PTHR43767:SF1">
    <property type="entry name" value="NONRIBOSOMAL PEPTIDE SYNTHASE PES1 (EUROFUNG)-RELATED"/>
    <property type="match status" value="1"/>
</dbReference>
<dbReference type="InterPro" id="IPR045851">
    <property type="entry name" value="AMP-bd_C_sf"/>
</dbReference>
<evidence type="ECO:0000256" key="1">
    <source>
        <dbReference type="SAM" id="MobiDB-lite"/>
    </source>
</evidence>
<reference evidence="4 5" key="1">
    <citation type="journal article" date="2015" name="Antonie Van Leeuwenhoek">
        <title>Prauserella endophytica sp. nov., an endophytic actinobacterium isolated from Tamarix taklamakanensis.</title>
        <authorList>
            <person name="Liu J.M."/>
            <person name="Habden X."/>
            <person name="Guo L."/>
            <person name="Tuo L."/>
            <person name="Jiang Z.K."/>
            <person name="Liu S.W."/>
            <person name="Liu X.F."/>
            <person name="Chen L."/>
            <person name="Li R.F."/>
            <person name="Zhang Y.Q."/>
            <person name="Sun C.H."/>
        </authorList>
    </citation>
    <scope>NUCLEOTIDE SEQUENCE [LARGE SCALE GENOMIC DNA]</scope>
    <source>
        <strain evidence="4 5">CGMCC 4.7182</strain>
    </source>
</reference>
<evidence type="ECO:0000313" key="4">
    <source>
        <dbReference type="EMBL" id="TKG70974.1"/>
    </source>
</evidence>
<dbReference type="Pfam" id="PF13193">
    <property type="entry name" value="AMP-binding_C"/>
    <property type="match status" value="1"/>
</dbReference>
<evidence type="ECO:0000313" key="5">
    <source>
        <dbReference type="Proteomes" id="UP000309992"/>
    </source>
</evidence>
<dbReference type="Proteomes" id="UP000309992">
    <property type="component" value="Unassembled WGS sequence"/>
</dbReference>
<dbReference type="SUPFAM" id="SSF56801">
    <property type="entry name" value="Acetyl-CoA synthetase-like"/>
    <property type="match status" value="1"/>
</dbReference>
<dbReference type="Gene3D" id="3.30.300.30">
    <property type="match status" value="1"/>
</dbReference>
<name>A0ABY2S4Z6_9PSEU</name>
<gene>
    <name evidence="4" type="ORF">FCN18_15790</name>
</gene>
<dbReference type="InterPro" id="IPR020845">
    <property type="entry name" value="AMP-binding_CS"/>
</dbReference>
<dbReference type="GO" id="GO:0016874">
    <property type="term" value="F:ligase activity"/>
    <property type="evidence" value="ECO:0007669"/>
    <property type="project" value="UniProtKB-KW"/>
</dbReference>
<keyword evidence="4" id="KW-0436">Ligase</keyword>
<dbReference type="RefSeq" id="WP_137095465.1">
    <property type="nucleotide sequence ID" value="NZ_SWMS01000007.1"/>
</dbReference>
<feature type="region of interest" description="Disordered" evidence="1">
    <location>
        <begin position="153"/>
        <end position="176"/>
    </location>
</feature>
<dbReference type="PROSITE" id="PS00455">
    <property type="entry name" value="AMP_BINDING"/>
    <property type="match status" value="1"/>
</dbReference>
<evidence type="ECO:0000259" key="3">
    <source>
        <dbReference type="Pfam" id="PF13193"/>
    </source>
</evidence>
<keyword evidence="5" id="KW-1185">Reference proteome</keyword>
<dbReference type="InterPro" id="IPR025110">
    <property type="entry name" value="AMP-bd_C"/>
</dbReference>
<accession>A0ABY2S4Z6</accession>
<proteinExistence type="predicted"/>
<sequence>MELGPIAERAEEQPDAVAVVDDARSLTWRGLAAEVTAVAGRFAALAPHPDQRIGVLGENRIETVVAHLAGLLSGVGTVALSRQLTKTELSDQLADSGAVAVVTGPLGIAASLVAADAVDATVIAHNVDPRQDIPAGGAITTWADVASAAVRPGTEETDHAAKRPPRPPIVYTSGTTGRARGTEVRWLPRSFATAREYAAALAAKASFPSGAHLIVGPLQHNGPLTALRHIISGQPLVVLGRFDSERVLHLIERHSVTSSVMVPTHFQRLLALPADTRARYDVSSLVTVAHTGSACPPDVKRAMIDWWGPVLTESYGGSEIGTVCRITSEEWLAHPRSVGRCVPPFEVVVLDENGNRLPPGEVGVLGFRAPAGYDVEFHRDPEKTASAHIAPGVASLGDVGYVDEEGYVFITDRIADMVISGGVNLYPAEIERVLLTHPAIADAAVIGVPDTDLGESLLALIVIADDAEQPSERVLVDFLKRSLAGYKVPRRFRFVDEVSRNAMGKIDKKLLRKRYAETAGAHKEGSAL</sequence>
<comment type="caution">
    <text evidence="4">The sequence shown here is derived from an EMBL/GenBank/DDBJ whole genome shotgun (WGS) entry which is preliminary data.</text>
</comment>
<dbReference type="InterPro" id="IPR000873">
    <property type="entry name" value="AMP-dep_synth/lig_dom"/>
</dbReference>
<organism evidence="4 5">
    <name type="scientific">Prauserella endophytica</name>
    <dbReference type="NCBI Taxonomy" id="1592324"/>
    <lineage>
        <taxon>Bacteria</taxon>
        <taxon>Bacillati</taxon>
        <taxon>Actinomycetota</taxon>
        <taxon>Actinomycetes</taxon>
        <taxon>Pseudonocardiales</taxon>
        <taxon>Pseudonocardiaceae</taxon>
        <taxon>Prauserella</taxon>
        <taxon>Prauserella coralliicola group</taxon>
    </lineage>
</organism>
<evidence type="ECO:0000259" key="2">
    <source>
        <dbReference type="Pfam" id="PF00501"/>
    </source>
</evidence>
<dbReference type="InterPro" id="IPR042099">
    <property type="entry name" value="ANL_N_sf"/>
</dbReference>
<dbReference type="InterPro" id="IPR050237">
    <property type="entry name" value="ATP-dep_AMP-bd_enzyme"/>
</dbReference>
<dbReference type="EMBL" id="SWMS01000007">
    <property type="protein sequence ID" value="TKG70974.1"/>
    <property type="molecule type" value="Genomic_DNA"/>
</dbReference>